<dbReference type="InterPro" id="IPR003593">
    <property type="entry name" value="AAA+_ATPase"/>
</dbReference>
<feature type="compositionally biased region" description="Low complexity" evidence="16">
    <location>
        <begin position="85"/>
        <end position="96"/>
    </location>
</feature>
<organism evidence="18 19">
    <name type="scientific">Volvox africanus</name>
    <dbReference type="NCBI Taxonomy" id="51714"/>
    <lineage>
        <taxon>Eukaryota</taxon>
        <taxon>Viridiplantae</taxon>
        <taxon>Chlorophyta</taxon>
        <taxon>core chlorophytes</taxon>
        <taxon>Chlorophyceae</taxon>
        <taxon>CS clade</taxon>
        <taxon>Chlamydomonadales</taxon>
        <taxon>Volvocaceae</taxon>
        <taxon>Volvox</taxon>
    </lineage>
</organism>
<dbReference type="Gene3D" id="1.20.140.100">
    <property type="entry name" value="Dynein heavy chain, N-terminal domain 2"/>
    <property type="match status" value="1"/>
</dbReference>
<evidence type="ECO:0000256" key="15">
    <source>
        <dbReference type="SAM" id="Coils"/>
    </source>
</evidence>
<sequence>MDWDDVSAAGTAIRPVKQTLQSKKQVPAKVQVKLPKALFESAVQSGNNLLVERSLKQELSRPPPGSLPAGFKLPQRASPPRPADGSRSGSPSPKGGLASPSSPKNGIATNGTNGANGIAGSAPASPPRPPTLQPFTRRPPKCEYYFNPATASDLFPPRPLEGSALADYFLMGSEAVAAVATGGAGGATVATSEVRSEPTHPLGWVPAEDNQLGTRLRPRTGQLPVRTTTSMPLEYFDSPEMELVSPEQRLAAAAARAGQGHLGVLAYSRYFDATGTFSWAPCYVKEYDREQDVYFITWTSTGKTKWVKRLNLLFADESRSGFSFRLRQARRRREECETEARYAEYVGKQPFNNIDVLDDAFKRKIYKRVGGDVTQRLATNANGHFEDFRSNYKYAVKSAIVDVQFTQPDSSAHLAAANVQSVQHHNRIIVPPQGCVDLAGLPPGRVVLANQPDHPAAEGSHKVAQDVNREPFDLLLADVKRGAVVGNPALLAALQQMYRDLDISSVALIVTDLRELPLPARLGDYARMQRNHCDLMADMLTSDWTIKVIAIVERILSGDDPEIMALAAAEAAAMAGLTGTLPKAPADGINPFGLSQAAVMRFIKMVSLMMADQLRTAVLSSIKACCVFWQQYDIQPRDEHAVAGYPYNNGQPLGLIGANGSGGGGAGNKTVSANAWFRSTHPELSKWGEDLHTAWPPPLLLVALQVVDGGIRLVPDLKELETTIVSAFDDMITATAKVDDISVKVVNMAIEQFLPSVDPATDSTAVSGRNLVRDIVCKNLVAPADLAAAFDEFAWLVSVDVSQYVAEWEEGAHTLAETEAEVVRLAAVGAAVAAKCEGQVVFRLVTVDCTGAQTWLVDKAAALRGTLLGWQADRWHAANVAAVDQFESIVARLHQAPDSTEALDELDKFVERVDGRMPEFEALVAESRAVADMLHGAQHELANEAADTHWRLLRWPLDLAGELSEVRSQLARWRGRYLSQLKADSAALVADLAELQAEVERFVTLGDLKQVDDRMATVLDIDSRLKSYQDLAELYGNREEIFGLPRSEYPVLDEIRKVFTPSADLWRIASEFMRSLPEWLDGPFTEIDAETVAADVDRWWRATAKLAKQLDKEPGEVVAAVRAKLEDFQVHLPLITALRNPGLRDRHWERISAAAGFPVRADAGFSLSRALQLGLPKHLAAIEEVAEYASKEYSLERALDKMQADWAGVVFETTPWRSTGTTILRALDDVQMLLDDQIVKTQSMRASPYIGPFEDRVRLWEAKLSLTQETLDQWLRCQQGWLYLEPIFGSEDIMQQMPNEGRKFKAVDHTWRRTMEKLSKNAEVLTTCADDEQLKALSEANKLLEQVTKGLNDYLETKRLAFPRFYFLSNDELLEILSETKDPSRVQPFLRKIFEGINALEFQPEGHVTAMFSEEGEKVTFKDKFNPLDSQGNVERWLIECEIAMRSTLKDTIRRSHIDYAKNLRIKWVTSWPGQVVICVDCMYWTKEVADAINKGTLLDYAQQCTDELMKVVNMVRGKLSKLDRKTLSALIVIDVHARDVVVDLANAGVVSETDFAWNSQLRYGWEGGEVSVRMINALIRYGYEYLGNGSRLVITPLTDRCYRTLMGALHLNLGGAPEGPAGTGKTETTKDLAKAIAMQCVVFNCSDGLDYQAMGKFFKGLASSGAWACFDEFNRIDLEVLSVIAQQILTMQRAKASGVSSFEFEGTKLSLRPTFSVFITMNPGYAGRSELPDNLKALFRSVAMMVPDYALISEIMLYSSGYLKARDLARKLVATYRLCSEQLSSQSHYDYGMRAVMSVLRAAAANKQRSPDTLEDVLMLRSIKDVNEPKFLAPDLPLFAGILSDLFPGVDLPATDYSALDERLKTNCSKLNLQATPVFLDKSHQLYEMILVRHGLMLVGYSYGAKTSIYRALAAALGDLEAAGLMEEHRVQPRIMNPKSITMGQLYGQFDPVSHEWKDGVLAKLFREAANDTSPDRKWVLFDGPVDAVWIENMNTVLDDNKKLCLNSGEIIQMSASMNMIFEVQDLAVASPATVSRCGMVYVEPQQLGWRPLRDSWVATLPSSLADDAKAHIVTLSEWLVDPCVAFVRKNCKELIPTADISLPNSLMHIMTSMMDELKDPKQVGLMGSREVLKQLDGMFVFALVWSVGATTDTDGRARFSDFVRKLLEGSVDRKMSRTDVDLGPGLEIVDPGFKLIVPPPKDGLVYDYVWDKARSAWRHWMEPPSSVASAGAAEGAAAPQSLDGPIPESVSFNEIIVPTVDTVRYTWLLTLLVTHGHHVLFGGPTGTGKTVYVKAAIEALDKAQYTNQQTAFSAQTSANMIQDIIDNRLDKRRKGIFGPPVGMRCVIFVDDVNMPALEVYGAQPPVELLRQFLDHSGWYDRSDNTWRQLVDIQLVCAMGPPGGGRNPVTPRFLRHFNLVAITEFDDATYTRIYGAICDWWFRRARLPEEVRAKGNALVKATLEIYNTIRAQLLPTPDKSHYTYNMRDLSKVFQGVQSIGVPVPDARALTRLWAHETLRVFHDRLVSDEDRNWYCCLLKDMVNKLLGLKFDNVFEPPAGSGLAKGDVAVLRNLLYCDFQVPGADPAKYDEVTDLPKLLSVVQDYLADYNAQSKSRMDLVLFLFAAEHICRISRIIKQPYGNALLVGVGGSGRQSLTRIATFMADYKLFTIEISKSYTVVEWRDDLKRVLRQAGGAAQPTVFLFSDTQLKDESFLEDINNILNTGEVPNLFPKDELVSIMEQVTPRAKRAGKPLTPASLYAFFVDACRANLHLVLAMSPVGGAFRERLRKFPSLVNCTTIDWFSVWPSDALKSVASKFLNSVEMDSPETRAAVEDMCMEFHLTVRHLAEDFKADLGRHYYTTPTSYLELIQTYKELLSAKRKQVHGLKRRYEVGLEKLLSAEHDIGVMKEELIALQPKLIETGKEVEETLKIVDRQTQEAEAKKVVVVGEEAVANEKAASAKAIKDECEADLAVALPLLESALKALDTLTKADITEVKAMKNPPKAVKVVMEAVCQMLSIKPNKVNDPANPARKINDYWGPSQGLLADTKFLDTLRAYDKDNIPPPIIAAVRPYLDVDDFDPAVVKKASAAAYGLCCWVRAMEAYDRVAKVVAPKKAKLAEAEAEYSELMVGLNAKKAELANVEAKLAGLNAKLSEMQRRKAQLEAEVDLCEKKLDRATKLIGGLGGEKSRWTEVAAKLGGDYVNLTGDVLLASGFIAYLGAFTAAYRERATSSWVALCRERHIPCSEHFKLVTVLGEPVKIRDWTIDGLPNDSFSIDNGIIVSKARRWPLLIDPQGQANKWIKNMEKKHKLEVMKLSDGDYIRRLENAIQFGTPVLLENIGEELDPTLEPLLLKSVFKQGGGFCIRLGDATIEYSESFRFYMTTKLRNPHYLPEVSVKVTLLNFMITPEGLEDQLLGIVVRLERPELEDQKTRLVLAGAENARQLKEIEDRIIEVLSASEGNILEDETAINVISSSKQLSNDIAQKQQIADKTERTIDETRLGYKPVARHVSVLFFCISDLAAIEPMYQYSLLWFVNLFEDTIARAEKSKDLTRRIEALIAHFTYSLYVNICRSLFEKDKLLFSFSLTVSIRAHIKQSLDLSLFRFLLTGGISTAEPPPNPSDWLADRCWAEMVRLAEHWEAFRALPDAFREDPGPWRSMYDSADPTRVRFPEPWHSKLDSFQKLLIIRLIRPDKLTSAIQNYVLDTMGQKFIEPPPFDLDRCYQDSTSLTPLIFVLSPGSDPMSGLLKYADVMRIGVESISLGQGQGPKAARLIEAAQASGGWVVLQNCHLAVSWMPTLERLCEGLSLENTSPAFRLWLTSYPSPAFPVSVLQNGIKMTNDPPKGLRANLLGSYLSDPVNDSTFFEGSSRPGTFKKLLFGLCFFHAFVQERLKFGPLGWNVPYQFSAPDFVISARQLQMFLNEMPPGESSAIPLPALRYLTGECNYGGRVTDAHDRRTLMSILDIFYCPSALQEGYAFSPSGRYYAPQEGLVDSYLAYIRGLPIQAEPEVFGLHANADITKDQQETDLLLSSLLAASSGGAAGGGASGGVAARDAVLAEVAADITSRVPQPFDIEAVRFKYPVDYYESMNTVLCQELVRFNRLLEAIHDSLAALQKALRGLVLMSSDLEALGSSMYDGRVPKLWMDKSYPSLKPLSAFVADLIERCRMMSDWVAHGPPAVFWISGFYFTHAFLTGVKQNYARKHRIPIDTITFSYACLPGHAEHYKVSPDDGAIISGMFVEGARWDPEIGLLQESLPKVLFSPAPLMKLSPCDVADQTSFPHYECPLYRTPERRGVLATTGHSTNFVMELMIPSDQPQDHWIRRGVAFLLSLAD</sequence>
<dbReference type="FunFam" id="3.40.50.300:FF:000044">
    <property type="entry name" value="Dynein heavy chain 5, axonemal"/>
    <property type="match status" value="1"/>
</dbReference>
<gene>
    <name evidence="18" type="ORF">Vafri_13122</name>
</gene>
<accession>A0A8J4BC31</accession>
<dbReference type="Gene3D" id="1.20.58.1120">
    <property type="match status" value="1"/>
</dbReference>
<dbReference type="FunFam" id="1.20.140.100:FF:000004">
    <property type="entry name" value="Dynein axonemal heavy chain 6"/>
    <property type="match status" value="1"/>
</dbReference>
<dbReference type="GO" id="GO:0005858">
    <property type="term" value="C:axonemal dynein complex"/>
    <property type="evidence" value="ECO:0007669"/>
    <property type="project" value="UniProtKB-ARBA"/>
</dbReference>
<keyword evidence="12" id="KW-0505">Motor protein</keyword>
<dbReference type="FunFam" id="1.10.8.720:FF:000001">
    <property type="entry name" value="dynein heavy chain 7, axonemal"/>
    <property type="match status" value="1"/>
</dbReference>
<feature type="compositionally biased region" description="Low complexity" evidence="16">
    <location>
        <begin position="105"/>
        <end position="123"/>
    </location>
</feature>
<dbReference type="InterPro" id="IPR054354">
    <property type="entry name" value="DYNC2H1-like_lid"/>
</dbReference>
<evidence type="ECO:0000259" key="17">
    <source>
        <dbReference type="SMART" id="SM00382"/>
    </source>
</evidence>
<protein>
    <recommendedName>
        <fullName evidence="17">AAA+ ATPase domain-containing protein</fullName>
    </recommendedName>
</protein>
<evidence type="ECO:0000256" key="5">
    <source>
        <dbReference type="ARBA" id="ARBA00022741"/>
    </source>
</evidence>
<dbReference type="InterPro" id="IPR004273">
    <property type="entry name" value="Dynein_heavy_D6_P-loop"/>
</dbReference>
<dbReference type="EMBL" id="BNCO01000029">
    <property type="protein sequence ID" value="GIL57919.1"/>
    <property type="molecule type" value="Genomic_DNA"/>
</dbReference>
<dbReference type="InterPro" id="IPR035706">
    <property type="entry name" value="AAA_9"/>
</dbReference>
<dbReference type="Pfam" id="PF12775">
    <property type="entry name" value="AAA_7"/>
    <property type="match status" value="1"/>
</dbReference>
<dbReference type="Pfam" id="PF22597">
    <property type="entry name" value="DYN_lid"/>
    <property type="match status" value="1"/>
</dbReference>
<dbReference type="InterPro" id="IPR024743">
    <property type="entry name" value="Dynein_HC_stalk"/>
</dbReference>
<evidence type="ECO:0000256" key="4">
    <source>
        <dbReference type="ARBA" id="ARBA00022737"/>
    </source>
</evidence>
<dbReference type="InterPro" id="IPR026983">
    <property type="entry name" value="DHC"/>
</dbReference>
<keyword evidence="13" id="KW-0206">Cytoskeleton</keyword>
<evidence type="ECO:0000256" key="6">
    <source>
        <dbReference type="ARBA" id="ARBA00022794"/>
    </source>
</evidence>
<dbReference type="InterPro" id="IPR035699">
    <property type="entry name" value="AAA_6"/>
</dbReference>
<dbReference type="Pfam" id="PF12780">
    <property type="entry name" value="AAA_8"/>
    <property type="match status" value="1"/>
</dbReference>
<dbReference type="Gene3D" id="1.20.1270.280">
    <property type="match status" value="1"/>
</dbReference>
<dbReference type="SMART" id="SM00382">
    <property type="entry name" value="AAA"/>
    <property type="match status" value="2"/>
</dbReference>
<dbReference type="PANTHER" id="PTHR45703">
    <property type="entry name" value="DYNEIN HEAVY CHAIN"/>
    <property type="match status" value="1"/>
</dbReference>
<evidence type="ECO:0000256" key="9">
    <source>
        <dbReference type="ARBA" id="ARBA00023017"/>
    </source>
</evidence>
<evidence type="ECO:0000256" key="13">
    <source>
        <dbReference type="ARBA" id="ARBA00023212"/>
    </source>
</evidence>
<dbReference type="InterPro" id="IPR013602">
    <property type="entry name" value="Dynein_heavy_linker"/>
</dbReference>
<dbReference type="InterPro" id="IPR024317">
    <property type="entry name" value="Dynein_heavy_chain_D4_dom"/>
</dbReference>
<keyword evidence="4" id="KW-0677">Repeat</keyword>
<dbReference type="Pfam" id="PF12777">
    <property type="entry name" value="MT"/>
    <property type="match status" value="1"/>
</dbReference>
<dbReference type="FunFam" id="3.10.490.20:FF:000009">
    <property type="entry name" value="Dynein heavy chain 4"/>
    <property type="match status" value="1"/>
</dbReference>
<dbReference type="GO" id="GO:0045505">
    <property type="term" value="F:dynein intermediate chain binding"/>
    <property type="evidence" value="ECO:0007669"/>
    <property type="project" value="InterPro"/>
</dbReference>
<dbReference type="InterPro" id="IPR027417">
    <property type="entry name" value="P-loop_NTPase"/>
</dbReference>
<reference evidence="18" key="1">
    <citation type="journal article" date="2021" name="Proc. Natl. Acad. Sci. U.S.A.">
        <title>Three genomes in the algal genus Volvox reveal the fate of a haploid sex-determining region after a transition to homothallism.</title>
        <authorList>
            <person name="Yamamoto K."/>
            <person name="Hamaji T."/>
            <person name="Kawai-Toyooka H."/>
            <person name="Matsuzaki R."/>
            <person name="Takahashi F."/>
            <person name="Nishimura Y."/>
            <person name="Kawachi M."/>
            <person name="Noguchi H."/>
            <person name="Minakuchi Y."/>
            <person name="Umen J.G."/>
            <person name="Toyoda A."/>
            <person name="Nozaki H."/>
        </authorList>
    </citation>
    <scope>NUCLEOTIDE SEQUENCE</scope>
    <source>
        <strain evidence="18">NIES-3780</strain>
    </source>
</reference>
<dbReference type="Pfam" id="PF12781">
    <property type="entry name" value="AAA_9"/>
    <property type="match status" value="1"/>
</dbReference>
<feature type="domain" description="AAA+ ATPase" evidence="17">
    <location>
        <begin position="2277"/>
        <end position="2424"/>
    </location>
</feature>
<dbReference type="Gene3D" id="1.20.920.30">
    <property type="match status" value="1"/>
</dbReference>
<dbReference type="Proteomes" id="UP000747399">
    <property type="component" value="Unassembled WGS sequence"/>
</dbReference>
<dbReference type="Gene3D" id="1.10.472.130">
    <property type="match status" value="1"/>
</dbReference>
<dbReference type="Gene3D" id="1.10.8.1220">
    <property type="match status" value="1"/>
</dbReference>
<evidence type="ECO:0000256" key="3">
    <source>
        <dbReference type="ARBA" id="ARBA00022701"/>
    </source>
</evidence>
<dbReference type="CDD" id="cd00009">
    <property type="entry name" value="AAA"/>
    <property type="match status" value="1"/>
</dbReference>
<dbReference type="InterPro" id="IPR041466">
    <property type="entry name" value="Dynein_AAA5_ext"/>
</dbReference>
<dbReference type="Gene3D" id="1.10.8.720">
    <property type="entry name" value="Region D6 of dynein motor"/>
    <property type="match status" value="1"/>
</dbReference>
<keyword evidence="7" id="KW-0067">ATP-binding</keyword>
<keyword evidence="10 15" id="KW-0175">Coiled coil</keyword>
<dbReference type="Pfam" id="PF03028">
    <property type="entry name" value="Dynein_heavy"/>
    <property type="match status" value="1"/>
</dbReference>
<dbReference type="FunFam" id="1.10.8.1220:FF:000001">
    <property type="entry name" value="Dynein axonemal heavy chain 5"/>
    <property type="match status" value="1"/>
</dbReference>
<evidence type="ECO:0000256" key="7">
    <source>
        <dbReference type="ARBA" id="ARBA00022840"/>
    </source>
</evidence>
<dbReference type="FunFam" id="3.40.50.300:FF:000223">
    <property type="entry name" value="Dynein heavy chain 3, axonemal"/>
    <property type="match status" value="1"/>
</dbReference>
<dbReference type="GO" id="GO:0005524">
    <property type="term" value="F:ATP binding"/>
    <property type="evidence" value="ECO:0007669"/>
    <property type="project" value="UniProtKB-KW"/>
</dbReference>
<dbReference type="InterPro" id="IPR042222">
    <property type="entry name" value="Dynein_2_N"/>
</dbReference>
<dbReference type="GO" id="GO:0005874">
    <property type="term" value="C:microtubule"/>
    <property type="evidence" value="ECO:0007669"/>
    <property type="project" value="UniProtKB-KW"/>
</dbReference>
<dbReference type="GO" id="GO:0051959">
    <property type="term" value="F:dynein light intermediate chain binding"/>
    <property type="evidence" value="ECO:0007669"/>
    <property type="project" value="InterPro"/>
</dbReference>
<dbReference type="FunFam" id="1.20.1270.280:FF:000001">
    <property type="entry name" value="dynein heavy chain 7, axonemal"/>
    <property type="match status" value="1"/>
</dbReference>
<dbReference type="Gene3D" id="1.10.8.710">
    <property type="match status" value="1"/>
</dbReference>
<dbReference type="InterPro" id="IPR042228">
    <property type="entry name" value="Dynein_linker_3"/>
</dbReference>
<dbReference type="FunFam" id="3.40.50.300:FF:000153">
    <property type="entry name" value="Dynein axonemal heavy chain 1"/>
    <property type="match status" value="1"/>
</dbReference>
<dbReference type="FunFam" id="3.40.50.300:FF:002141">
    <property type="entry name" value="Dynein heavy chain"/>
    <property type="match status" value="1"/>
</dbReference>
<dbReference type="Pfam" id="PF17852">
    <property type="entry name" value="Dynein_AAA_lid"/>
    <property type="match status" value="1"/>
</dbReference>
<keyword evidence="9" id="KW-0243">Dynein</keyword>
<dbReference type="InterPro" id="IPR042219">
    <property type="entry name" value="AAA_lid_11_sf"/>
</dbReference>
<dbReference type="GO" id="GO:0008569">
    <property type="term" value="F:minus-end-directed microtubule motor activity"/>
    <property type="evidence" value="ECO:0007669"/>
    <property type="project" value="InterPro"/>
</dbReference>
<dbReference type="InterPro" id="IPR041228">
    <property type="entry name" value="Dynein_C"/>
</dbReference>
<dbReference type="Gene3D" id="6.10.140.1060">
    <property type="match status" value="1"/>
</dbReference>
<comment type="caution">
    <text evidence="18">The sequence shown here is derived from an EMBL/GenBank/DDBJ whole genome shotgun (WGS) entry which is preliminary data.</text>
</comment>
<name>A0A8J4BC31_9CHLO</name>
<feature type="coiled-coil region" evidence="15">
    <location>
        <begin position="3119"/>
        <end position="3181"/>
    </location>
</feature>
<dbReference type="FunFam" id="3.20.180.20:FF:000003">
    <property type="entry name" value="Dynein heavy chain 12, axonemal"/>
    <property type="match status" value="1"/>
</dbReference>
<keyword evidence="3" id="KW-0493">Microtubule</keyword>
<evidence type="ECO:0000256" key="11">
    <source>
        <dbReference type="ARBA" id="ARBA00023069"/>
    </source>
</evidence>
<dbReference type="SUPFAM" id="SSF52540">
    <property type="entry name" value="P-loop containing nucleoside triphosphate hydrolases"/>
    <property type="match status" value="4"/>
</dbReference>
<dbReference type="Gene3D" id="3.10.490.20">
    <property type="match status" value="1"/>
</dbReference>
<dbReference type="InterPro" id="IPR043160">
    <property type="entry name" value="Dynein_C_barrel"/>
</dbReference>
<dbReference type="GO" id="GO:0060271">
    <property type="term" value="P:cilium assembly"/>
    <property type="evidence" value="ECO:0007669"/>
    <property type="project" value="UniProtKB-ARBA"/>
</dbReference>
<keyword evidence="6" id="KW-0970">Cilium biogenesis/degradation</keyword>
<evidence type="ECO:0000256" key="1">
    <source>
        <dbReference type="ARBA" id="ARBA00004611"/>
    </source>
</evidence>
<dbReference type="FunFam" id="1.20.58.1120:FF:000005">
    <property type="entry name" value="Dynein, axonemal, heavy chain 12"/>
    <property type="match status" value="1"/>
</dbReference>
<comment type="subcellular location">
    <subcellularLocation>
        <location evidence="1">Cytoplasm</location>
        <location evidence="1">Cytoskeleton</location>
        <location evidence="1">Flagellum axoneme</location>
    </subcellularLocation>
</comment>
<feature type="domain" description="AAA+ ATPase" evidence="17">
    <location>
        <begin position="1612"/>
        <end position="1751"/>
    </location>
</feature>
<evidence type="ECO:0000256" key="14">
    <source>
        <dbReference type="ARBA" id="ARBA00023273"/>
    </source>
</evidence>
<dbReference type="InterPro" id="IPR041658">
    <property type="entry name" value="AAA_lid_11"/>
</dbReference>
<dbReference type="Pfam" id="PF18198">
    <property type="entry name" value="AAA_lid_11"/>
    <property type="match status" value="1"/>
</dbReference>
<keyword evidence="8" id="KW-0282">Flagellum</keyword>
<dbReference type="Gene3D" id="1.10.287.2620">
    <property type="match status" value="1"/>
</dbReference>
<dbReference type="Gene3D" id="1.20.920.20">
    <property type="match status" value="1"/>
</dbReference>
<dbReference type="GO" id="GO:0003341">
    <property type="term" value="P:cilium movement"/>
    <property type="evidence" value="ECO:0007669"/>
    <property type="project" value="UniProtKB-ARBA"/>
</dbReference>
<evidence type="ECO:0000256" key="10">
    <source>
        <dbReference type="ARBA" id="ARBA00023054"/>
    </source>
</evidence>
<keyword evidence="2" id="KW-0963">Cytoplasm</keyword>
<evidence type="ECO:0000256" key="16">
    <source>
        <dbReference type="SAM" id="MobiDB-lite"/>
    </source>
</evidence>
<dbReference type="InterPro" id="IPR043157">
    <property type="entry name" value="Dynein_AAA1S"/>
</dbReference>
<dbReference type="Pfam" id="PF18199">
    <property type="entry name" value="Dynein_C"/>
    <property type="match status" value="1"/>
</dbReference>
<dbReference type="PANTHER" id="PTHR45703:SF38">
    <property type="entry name" value="DYNEINS HEAVY CHAIN"/>
    <property type="match status" value="1"/>
</dbReference>
<keyword evidence="11" id="KW-0969">Cilium</keyword>
<evidence type="ECO:0000256" key="2">
    <source>
        <dbReference type="ARBA" id="ARBA00022490"/>
    </source>
</evidence>
<keyword evidence="19" id="KW-1185">Reference proteome</keyword>
<feature type="region of interest" description="Disordered" evidence="16">
    <location>
        <begin position="54"/>
        <end position="140"/>
    </location>
</feature>
<proteinExistence type="predicted"/>
<dbReference type="Pfam" id="PF08393">
    <property type="entry name" value="DHC_N2"/>
    <property type="match status" value="1"/>
</dbReference>
<evidence type="ECO:0000313" key="18">
    <source>
        <dbReference type="EMBL" id="GIL57919.1"/>
    </source>
</evidence>
<dbReference type="Gene3D" id="3.20.180.20">
    <property type="entry name" value="Dynein heavy chain, N-terminal domain 2"/>
    <property type="match status" value="1"/>
</dbReference>
<evidence type="ECO:0000256" key="8">
    <source>
        <dbReference type="ARBA" id="ARBA00022846"/>
    </source>
</evidence>
<keyword evidence="5" id="KW-0547">Nucleotide-binding</keyword>
<dbReference type="Pfam" id="PF12774">
    <property type="entry name" value="AAA_6"/>
    <property type="match status" value="1"/>
</dbReference>
<dbReference type="FunFam" id="1.20.920.20:FF:000006">
    <property type="entry name" value="Dynein, axonemal, heavy chain 6"/>
    <property type="match status" value="1"/>
</dbReference>
<dbReference type="FunFam" id="1.20.920.30:FF:000009">
    <property type="entry name" value="Dynein heavy chain 9"/>
    <property type="match status" value="1"/>
</dbReference>
<evidence type="ECO:0000313" key="19">
    <source>
        <dbReference type="Proteomes" id="UP000747399"/>
    </source>
</evidence>
<dbReference type="FunFam" id="1.10.287.2620:FF:000002">
    <property type="entry name" value="Dynein heavy chain 2, axonemal"/>
    <property type="match status" value="1"/>
</dbReference>
<dbReference type="FunFam" id="3.40.50.300:FF:001328">
    <property type="entry name" value="Dynein heavy chain 6, axonemal"/>
    <property type="match status" value="1"/>
</dbReference>
<evidence type="ECO:0000256" key="12">
    <source>
        <dbReference type="ARBA" id="ARBA00023175"/>
    </source>
</evidence>
<keyword evidence="14" id="KW-0966">Cell projection</keyword>
<dbReference type="FunFam" id="1.10.8.710:FF:000004">
    <property type="entry name" value="Dynein axonemal heavy chain 6"/>
    <property type="match status" value="1"/>
</dbReference>
<dbReference type="Gene3D" id="3.40.50.300">
    <property type="entry name" value="P-loop containing nucleotide triphosphate hydrolases"/>
    <property type="match status" value="5"/>
</dbReference>